<dbReference type="HOGENOM" id="CLU_935220_0_0_1"/>
<evidence type="ECO:0000256" key="2">
    <source>
        <dbReference type="SAM" id="MobiDB-lite"/>
    </source>
</evidence>
<reference evidence="5" key="2">
    <citation type="submission" date="2012-11" db="EMBL/GenBank/DDBJ databases">
        <authorList>
            <person name="Kuo A."/>
            <person name="Curtis B.A."/>
            <person name="Tanifuji G."/>
            <person name="Burki F."/>
            <person name="Gruber A."/>
            <person name="Irimia M."/>
            <person name="Maruyama S."/>
            <person name="Arias M.C."/>
            <person name="Ball S.G."/>
            <person name="Gile G.H."/>
            <person name="Hirakawa Y."/>
            <person name="Hopkins J.F."/>
            <person name="Rensing S.A."/>
            <person name="Schmutz J."/>
            <person name="Symeonidi A."/>
            <person name="Elias M."/>
            <person name="Eveleigh R.J."/>
            <person name="Herman E.K."/>
            <person name="Klute M.J."/>
            <person name="Nakayama T."/>
            <person name="Obornik M."/>
            <person name="Reyes-Prieto A."/>
            <person name="Armbrust E.V."/>
            <person name="Aves S.J."/>
            <person name="Beiko R.G."/>
            <person name="Coutinho P."/>
            <person name="Dacks J.B."/>
            <person name="Durnford D.G."/>
            <person name="Fast N.M."/>
            <person name="Green B.R."/>
            <person name="Grisdale C."/>
            <person name="Hempe F."/>
            <person name="Henrissat B."/>
            <person name="Hoppner M.P."/>
            <person name="Ishida K.-I."/>
            <person name="Kim E."/>
            <person name="Koreny L."/>
            <person name="Kroth P.G."/>
            <person name="Liu Y."/>
            <person name="Malik S.-B."/>
            <person name="Maier U.G."/>
            <person name="McRose D."/>
            <person name="Mock T."/>
            <person name="Neilson J.A."/>
            <person name="Onodera N.T."/>
            <person name="Poole A.M."/>
            <person name="Pritham E.J."/>
            <person name="Richards T.A."/>
            <person name="Rocap G."/>
            <person name="Roy S.W."/>
            <person name="Sarai C."/>
            <person name="Schaack S."/>
            <person name="Shirato S."/>
            <person name="Slamovits C.H."/>
            <person name="Spencer D.F."/>
            <person name="Suzuki S."/>
            <person name="Worden A.Z."/>
            <person name="Zauner S."/>
            <person name="Barry K."/>
            <person name="Bell C."/>
            <person name="Bharti A.K."/>
            <person name="Crow J.A."/>
            <person name="Grimwood J."/>
            <person name="Kramer R."/>
            <person name="Lindquist E."/>
            <person name="Lucas S."/>
            <person name="Salamov A."/>
            <person name="McFadden G.I."/>
            <person name="Lane C.E."/>
            <person name="Keeling P.J."/>
            <person name="Gray M.W."/>
            <person name="Grigoriev I.V."/>
            <person name="Archibald J.M."/>
        </authorList>
    </citation>
    <scope>NUCLEOTIDE SEQUENCE</scope>
    <source>
        <strain evidence="5">CCMP2712</strain>
    </source>
</reference>
<evidence type="ECO:0000313" key="5">
    <source>
        <dbReference type="Proteomes" id="UP000011087"/>
    </source>
</evidence>
<proteinExistence type="predicted"/>
<dbReference type="GeneID" id="17289292"/>
<dbReference type="EnsemblProtists" id="EKX32562">
    <property type="protein sequence ID" value="EKX32562"/>
    <property type="gene ID" value="GUITHDRAFT_121271"/>
</dbReference>
<reference evidence="3 5" key="1">
    <citation type="journal article" date="2012" name="Nature">
        <title>Algal genomes reveal evolutionary mosaicism and the fate of nucleomorphs.</title>
        <authorList>
            <consortium name="DOE Joint Genome Institute"/>
            <person name="Curtis B.A."/>
            <person name="Tanifuji G."/>
            <person name="Burki F."/>
            <person name="Gruber A."/>
            <person name="Irimia M."/>
            <person name="Maruyama S."/>
            <person name="Arias M.C."/>
            <person name="Ball S.G."/>
            <person name="Gile G.H."/>
            <person name="Hirakawa Y."/>
            <person name="Hopkins J.F."/>
            <person name="Kuo A."/>
            <person name="Rensing S.A."/>
            <person name="Schmutz J."/>
            <person name="Symeonidi A."/>
            <person name="Elias M."/>
            <person name="Eveleigh R.J."/>
            <person name="Herman E.K."/>
            <person name="Klute M.J."/>
            <person name="Nakayama T."/>
            <person name="Obornik M."/>
            <person name="Reyes-Prieto A."/>
            <person name="Armbrust E.V."/>
            <person name="Aves S.J."/>
            <person name="Beiko R.G."/>
            <person name="Coutinho P."/>
            <person name="Dacks J.B."/>
            <person name="Durnford D.G."/>
            <person name="Fast N.M."/>
            <person name="Green B.R."/>
            <person name="Grisdale C.J."/>
            <person name="Hempel F."/>
            <person name="Henrissat B."/>
            <person name="Hoppner M.P."/>
            <person name="Ishida K."/>
            <person name="Kim E."/>
            <person name="Koreny L."/>
            <person name="Kroth P.G."/>
            <person name="Liu Y."/>
            <person name="Malik S.B."/>
            <person name="Maier U.G."/>
            <person name="McRose D."/>
            <person name="Mock T."/>
            <person name="Neilson J.A."/>
            <person name="Onodera N.T."/>
            <person name="Poole A.M."/>
            <person name="Pritham E.J."/>
            <person name="Richards T.A."/>
            <person name="Rocap G."/>
            <person name="Roy S.W."/>
            <person name="Sarai C."/>
            <person name="Schaack S."/>
            <person name="Shirato S."/>
            <person name="Slamovits C.H."/>
            <person name="Spencer D.F."/>
            <person name="Suzuki S."/>
            <person name="Worden A.Z."/>
            <person name="Zauner S."/>
            <person name="Barry K."/>
            <person name="Bell C."/>
            <person name="Bharti A.K."/>
            <person name="Crow J.A."/>
            <person name="Grimwood J."/>
            <person name="Kramer R."/>
            <person name="Lindquist E."/>
            <person name="Lucas S."/>
            <person name="Salamov A."/>
            <person name="McFadden G.I."/>
            <person name="Lane C.E."/>
            <person name="Keeling P.J."/>
            <person name="Gray M.W."/>
            <person name="Grigoriev I.V."/>
            <person name="Archibald J.M."/>
        </authorList>
    </citation>
    <scope>NUCLEOTIDE SEQUENCE</scope>
    <source>
        <strain evidence="3 5">CCMP2712</strain>
    </source>
</reference>
<gene>
    <name evidence="3" type="ORF">GUITHDRAFT_121271</name>
</gene>
<protein>
    <submittedName>
        <fullName evidence="3 4">Uncharacterized protein</fullName>
    </submittedName>
</protein>
<dbReference type="AlphaFoldDB" id="L1I8Y0"/>
<feature type="region of interest" description="Disordered" evidence="2">
    <location>
        <begin position="256"/>
        <end position="284"/>
    </location>
</feature>
<feature type="coiled-coil region" evidence="1">
    <location>
        <begin position="65"/>
        <end position="120"/>
    </location>
</feature>
<organism evidence="3">
    <name type="scientific">Guillardia theta (strain CCMP2712)</name>
    <name type="common">Cryptophyte</name>
    <dbReference type="NCBI Taxonomy" id="905079"/>
    <lineage>
        <taxon>Eukaryota</taxon>
        <taxon>Cryptophyceae</taxon>
        <taxon>Pyrenomonadales</taxon>
        <taxon>Geminigeraceae</taxon>
        <taxon>Guillardia</taxon>
    </lineage>
</organism>
<dbReference type="Proteomes" id="UP000011087">
    <property type="component" value="Unassembled WGS sequence"/>
</dbReference>
<evidence type="ECO:0000313" key="4">
    <source>
        <dbReference type="EnsemblProtists" id="EKX32562"/>
    </source>
</evidence>
<evidence type="ECO:0000256" key="1">
    <source>
        <dbReference type="SAM" id="Coils"/>
    </source>
</evidence>
<dbReference type="RefSeq" id="XP_005819542.1">
    <property type="nucleotide sequence ID" value="XM_005819485.1"/>
</dbReference>
<keyword evidence="1" id="KW-0175">Coiled coil</keyword>
<dbReference type="KEGG" id="gtt:GUITHDRAFT_121271"/>
<reference evidence="4" key="3">
    <citation type="submission" date="2016-03" db="UniProtKB">
        <authorList>
            <consortium name="EnsemblProtists"/>
        </authorList>
    </citation>
    <scope>IDENTIFICATION</scope>
</reference>
<name>L1I8Y0_GUITC</name>
<feature type="compositionally biased region" description="Polar residues" evidence="2">
    <location>
        <begin position="265"/>
        <end position="274"/>
    </location>
</feature>
<accession>L1I8Y0</accession>
<sequence>MAEDALQAAMELLDRMEDSYTELVRKQEQHRLVVKKSNLDEQRHQVTVRENAQLRKQLSIVASKLKLGLKEIERLSNQNAEVNKQLIQSANQWSILNRKLEEQEAEIDDLKSKHEKEKETLTFQKDTEWQKKINKASDSYELNVIFLIALAFNMSDDSADETSTRKTCQGASEAKIRIRRKIILNFVVEKQQLQACHCTGVKQNQPQLVAARFPRHVYNRDSASSEKNCKRAKEKRQNCEMKSRILKLKSMSRISGRASLAPERSASQNENLTTKGIPGKDKNPKLYQAEAMRLSICI</sequence>
<dbReference type="EMBL" id="JH993183">
    <property type="protein sequence ID" value="EKX32562.1"/>
    <property type="molecule type" value="Genomic_DNA"/>
</dbReference>
<keyword evidence="5" id="KW-1185">Reference proteome</keyword>
<dbReference type="PaxDb" id="55529-EKX32562"/>
<evidence type="ECO:0000313" key="3">
    <source>
        <dbReference type="EMBL" id="EKX32562.1"/>
    </source>
</evidence>